<comment type="catalytic activity">
    <reaction evidence="1">
        <text>ATP + protein L-histidine = ADP + protein N-phospho-L-histidine.</text>
        <dbReference type="EC" id="2.7.13.3"/>
    </reaction>
</comment>
<evidence type="ECO:0000256" key="16">
    <source>
        <dbReference type="SAM" id="Coils"/>
    </source>
</evidence>
<keyword evidence="17" id="KW-0812">Transmembrane</keyword>
<comment type="cofactor">
    <cofactor evidence="2">
        <name>[4Fe-4S] cluster</name>
        <dbReference type="ChEBI" id="CHEBI:49883"/>
    </cofactor>
</comment>
<evidence type="ECO:0000256" key="7">
    <source>
        <dbReference type="ARBA" id="ARBA00022490"/>
    </source>
</evidence>
<dbReference type="Pfam" id="PF07730">
    <property type="entry name" value="HisKA_3"/>
    <property type="match status" value="1"/>
</dbReference>
<dbReference type="PROSITE" id="PS50109">
    <property type="entry name" value="HIS_KIN"/>
    <property type="match status" value="1"/>
</dbReference>
<dbReference type="InterPro" id="IPR003594">
    <property type="entry name" value="HATPase_dom"/>
</dbReference>
<dbReference type="SUPFAM" id="SSF55874">
    <property type="entry name" value="ATPase domain of HSP90 chaperone/DNA topoisomerase II/histidine kinase"/>
    <property type="match status" value="1"/>
</dbReference>
<evidence type="ECO:0000256" key="9">
    <source>
        <dbReference type="ARBA" id="ARBA00022723"/>
    </source>
</evidence>
<evidence type="ECO:0000256" key="8">
    <source>
        <dbReference type="ARBA" id="ARBA00022679"/>
    </source>
</evidence>
<evidence type="ECO:0000313" key="19">
    <source>
        <dbReference type="EMBL" id="GLC83444.1"/>
    </source>
</evidence>
<evidence type="ECO:0000256" key="2">
    <source>
        <dbReference type="ARBA" id="ARBA00001966"/>
    </source>
</evidence>
<dbReference type="InterPro" id="IPR005467">
    <property type="entry name" value="His_kinase_dom"/>
</dbReference>
<keyword evidence="17" id="KW-1133">Transmembrane helix</keyword>
<keyword evidence="16" id="KW-0175">Coiled coil</keyword>
<keyword evidence="9" id="KW-0479">Metal-binding</keyword>
<protein>
    <recommendedName>
        <fullName evidence="5">Oxygen sensor histidine kinase NreB</fullName>
        <ecNumber evidence="4">2.7.13.3</ecNumber>
    </recommendedName>
    <alternativeName>
        <fullName evidence="15">Nitrogen regulation protein B</fullName>
    </alternativeName>
</protein>
<keyword evidence="13" id="KW-0411">Iron-sulfur</keyword>
<proteinExistence type="predicted"/>
<dbReference type="Pfam" id="PF02518">
    <property type="entry name" value="HATPase_c"/>
    <property type="match status" value="1"/>
</dbReference>
<dbReference type="Proteomes" id="UP001165068">
    <property type="component" value="Unassembled WGS sequence"/>
</dbReference>
<keyword evidence="12" id="KW-0902">Two-component regulatory system</keyword>
<keyword evidence="11" id="KW-0408">Iron</keyword>
<dbReference type="EC" id="2.7.13.3" evidence="4"/>
<evidence type="ECO:0000256" key="17">
    <source>
        <dbReference type="SAM" id="Phobius"/>
    </source>
</evidence>
<feature type="coiled-coil region" evidence="16">
    <location>
        <begin position="165"/>
        <end position="192"/>
    </location>
</feature>
<comment type="subcellular location">
    <subcellularLocation>
        <location evidence="3">Cytoplasm</location>
    </subcellularLocation>
</comment>
<keyword evidence="17" id="KW-0472">Membrane</keyword>
<dbReference type="PIRSF" id="PIRSF037434">
    <property type="entry name" value="STHK_ChrS"/>
    <property type="match status" value="1"/>
</dbReference>
<dbReference type="Gene3D" id="3.30.565.10">
    <property type="entry name" value="Histidine kinase-like ATPase, C-terminal domain"/>
    <property type="match status" value="1"/>
</dbReference>
<evidence type="ECO:0000313" key="20">
    <source>
        <dbReference type="Proteomes" id="UP001165068"/>
    </source>
</evidence>
<dbReference type="PANTHER" id="PTHR24421:SF62">
    <property type="entry name" value="SENSORY TRANSDUCTION HISTIDINE KINASE"/>
    <property type="match status" value="1"/>
</dbReference>
<dbReference type="InterPro" id="IPR017205">
    <property type="entry name" value="Sig_transdc_His_kinase_ChrS"/>
</dbReference>
<keyword evidence="6" id="KW-0004">4Fe-4S</keyword>
<feature type="transmembrane region" description="Helical" evidence="17">
    <location>
        <begin position="51"/>
        <end position="69"/>
    </location>
</feature>
<evidence type="ECO:0000256" key="14">
    <source>
        <dbReference type="ARBA" id="ARBA00024827"/>
    </source>
</evidence>
<evidence type="ECO:0000256" key="10">
    <source>
        <dbReference type="ARBA" id="ARBA00022777"/>
    </source>
</evidence>
<dbReference type="CDD" id="cd16917">
    <property type="entry name" value="HATPase_UhpB-NarQ-NarX-like"/>
    <property type="match status" value="1"/>
</dbReference>
<evidence type="ECO:0000259" key="18">
    <source>
        <dbReference type="PROSITE" id="PS50109"/>
    </source>
</evidence>
<feature type="transmembrane region" description="Helical" evidence="17">
    <location>
        <begin position="147"/>
        <end position="165"/>
    </location>
</feature>
<dbReference type="RefSeq" id="WP_285629778.1">
    <property type="nucleotide sequence ID" value="NZ_BAAAUK010000001.1"/>
</dbReference>
<dbReference type="PANTHER" id="PTHR24421">
    <property type="entry name" value="NITRATE/NITRITE SENSOR PROTEIN NARX-RELATED"/>
    <property type="match status" value="1"/>
</dbReference>
<evidence type="ECO:0000256" key="6">
    <source>
        <dbReference type="ARBA" id="ARBA00022485"/>
    </source>
</evidence>
<evidence type="ECO:0000256" key="15">
    <source>
        <dbReference type="ARBA" id="ARBA00030800"/>
    </source>
</evidence>
<keyword evidence="8" id="KW-0808">Transferase</keyword>
<dbReference type="InterPro" id="IPR004358">
    <property type="entry name" value="Sig_transdc_His_kin-like_C"/>
</dbReference>
<gene>
    <name evidence="19" type="ORF">MIAR_00320</name>
</gene>
<dbReference type="InterPro" id="IPR011712">
    <property type="entry name" value="Sig_transdc_His_kin_sub3_dim/P"/>
</dbReference>
<comment type="caution">
    <text evidence="19">The sequence shown here is derived from an EMBL/GenBank/DDBJ whole genome shotgun (WGS) entry which is preliminary data.</text>
</comment>
<dbReference type="PRINTS" id="PR00344">
    <property type="entry name" value="BCTRLSENSOR"/>
</dbReference>
<keyword evidence="10" id="KW-0418">Kinase</keyword>
<feature type="transmembrane region" description="Helical" evidence="17">
    <location>
        <begin position="116"/>
        <end position="135"/>
    </location>
</feature>
<dbReference type="EMBL" id="BRZC01000001">
    <property type="protein sequence ID" value="GLC83444.1"/>
    <property type="molecule type" value="Genomic_DNA"/>
</dbReference>
<accession>A0ABQ5NCP6</accession>
<name>A0ABQ5NCP6_9MICO</name>
<organism evidence="19 20">
    <name type="scientific">Microbacterium arabinogalactanolyticum</name>
    <dbReference type="NCBI Taxonomy" id="69365"/>
    <lineage>
        <taxon>Bacteria</taxon>
        <taxon>Bacillati</taxon>
        <taxon>Actinomycetota</taxon>
        <taxon>Actinomycetes</taxon>
        <taxon>Micrococcales</taxon>
        <taxon>Microbacteriaceae</taxon>
        <taxon>Microbacterium</taxon>
    </lineage>
</organism>
<sequence length="415" mass="43825">MSTETGGIAQADTGARGILAPVRFGRALLVVLLALLVVCAVRYVIRHSVDHTTWIILAGAAVLGAVALMQSIVPRRGAWPAAWTLVVTALWVVLTLIAPSFAWCAVPLAFQVLQILPFWPASAVIAAMTAVVIAAEARITPEFDPTIVAGPVGIAFATIIAYRALDREATARQRLVDELTETQAELAAAQHRAGGLAERARLSREIHDSVGQNLSSINLLLQAAQQSWDRRPDAAREQVRTAADSARAGLDEVRRVVRDLAPGELEGTAGSLPAAVQRVVADAAKHGLRAEFRSHGEIEDVPLPVASAIIRTVRGALANVAEHGRASRAVVSLTAQPGELRLDIRDDGIGFDARQAARQQAAAQRRAQGRGRGIDGIAERIAAVGGQLEIESAHGEGTTLSAVFPTASASERTEP</sequence>
<evidence type="ECO:0000256" key="13">
    <source>
        <dbReference type="ARBA" id="ARBA00023014"/>
    </source>
</evidence>
<evidence type="ECO:0000256" key="1">
    <source>
        <dbReference type="ARBA" id="ARBA00000085"/>
    </source>
</evidence>
<feature type="transmembrane region" description="Helical" evidence="17">
    <location>
        <begin position="27"/>
        <end position="45"/>
    </location>
</feature>
<dbReference type="Gene3D" id="1.20.5.1930">
    <property type="match status" value="1"/>
</dbReference>
<keyword evidence="20" id="KW-1185">Reference proteome</keyword>
<feature type="transmembrane region" description="Helical" evidence="17">
    <location>
        <begin position="81"/>
        <end position="110"/>
    </location>
</feature>
<evidence type="ECO:0000256" key="3">
    <source>
        <dbReference type="ARBA" id="ARBA00004496"/>
    </source>
</evidence>
<evidence type="ECO:0000256" key="11">
    <source>
        <dbReference type="ARBA" id="ARBA00023004"/>
    </source>
</evidence>
<dbReference type="InterPro" id="IPR036890">
    <property type="entry name" value="HATPase_C_sf"/>
</dbReference>
<evidence type="ECO:0000256" key="5">
    <source>
        <dbReference type="ARBA" id="ARBA00017322"/>
    </source>
</evidence>
<evidence type="ECO:0000256" key="12">
    <source>
        <dbReference type="ARBA" id="ARBA00023012"/>
    </source>
</evidence>
<comment type="function">
    <text evidence="14">Member of the two-component regulatory system NreB/NreC involved in the control of dissimilatory nitrate/nitrite reduction in response to oxygen. NreB functions as a direct oxygen sensor histidine kinase which is autophosphorylated, in the absence of oxygen, probably at the conserved histidine residue, and transfers its phosphate group probably to a conserved aspartate residue of NreC. NreB/NreC activates the expression of the nitrate (narGHJI) and nitrite (nir) reductase operons, as well as the putative nitrate transporter gene narT.</text>
</comment>
<evidence type="ECO:0000256" key="4">
    <source>
        <dbReference type="ARBA" id="ARBA00012438"/>
    </source>
</evidence>
<keyword evidence="7" id="KW-0963">Cytoplasm</keyword>
<dbReference type="InterPro" id="IPR050482">
    <property type="entry name" value="Sensor_HK_TwoCompSys"/>
</dbReference>
<reference evidence="19" key="1">
    <citation type="submission" date="2022-08" db="EMBL/GenBank/DDBJ databases">
        <title>Draft genome sequence of Microbacterium arabinogalactanolyticum JCM 9171.</title>
        <authorList>
            <person name="Fujita K."/>
            <person name="Ishiwata A."/>
            <person name="Fushinobu S."/>
        </authorList>
    </citation>
    <scope>NUCLEOTIDE SEQUENCE</scope>
    <source>
        <strain evidence="19">JCM 9171</strain>
    </source>
</reference>
<feature type="domain" description="Histidine kinase" evidence="18">
    <location>
        <begin position="201"/>
        <end position="408"/>
    </location>
</feature>